<gene>
    <name evidence="1" type="ORF">GCM10010201_02120</name>
</gene>
<dbReference type="Proteomes" id="UP001499978">
    <property type="component" value="Unassembled WGS sequence"/>
</dbReference>
<evidence type="ECO:0000313" key="1">
    <source>
        <dbReference type="EMBL" id="GAA2510895.1"/>
    </source>
</evidence>
<accession>A0ABP6A5G0</accession>
<reference evidence="2" key="1">
    <citation type="journal article" date="2019" name="Int. J. Syst. Evol. Microbiol.">
        <title>The Global Catalogue of Microorganisms (GCM) 10K type strain sequencing project: providing services to taxonomists for standard genome sequencing and annotation.</title>
        <authorList>
            <consortium name="The Broad Institute Genomics Platform"/>
            <consortium name="The Broad Institute Genome Sequencing Center for Infectious Disease"/>
            <person name="Wu L."/>
            <person name="Ma J."/>
        </authorList>
    </citation>
    <scope>NUCLEOTIDE SEQUENCE [LARGE SCALE GENOMIC DNA]</scope>
    <source>
        <strain evidence="2">JCM 3367</strain>
    </source>
</reference>
<comment type="caution">
    <text evidence="1">The sequence shown here is derived from an EMBL/GenBank/DDBJ whole genome shotgun (WGS) entry which is preliminary data.</text>
</comment>
<organism evidence="1 2">
    <name type="scientific">Pilimelia columellifera subsp. columellifera</name>
    <dbReference type="NCBI Taxonomy" id="706583"/>
    <lineage>
        <taxon>Bacteria</taxon>
        <taxon>Bacillati</taxon>
        <taxon>Actinomycetota</taxon>
        <taxon>Actinomycetes</taxon>
        <taxon>Micromonosporales</taxon>
        <taxon>Micromonosporaceae</taxon>
        <taxon>Pilimelia</taxon>
    </lineage>
</organism>
<dbReference type="EMBL" id="BAAARY010000001">
    <property type="protein sequence ID" value="GAA2510895.1"/>
    <property type="molecule type" value="Genomic_DNA"/>
</dbReference>
<protein>
    <submittedName>
        <fullName evidence="1">Uncharacterized protein</fullName>
    </submittedName>
</protein>
<dbReference type="RefSeq" id="WP_344166827.1">
    <property type="nucleotide sequence ID" value="NZ_BAAARY010000001.1"/>
</dbReference>
<name>A0ABP6A5G0_9ACTN</name>
<proteinExistence type="predicted"/>
<keyword evidence="2" id="KW-1185">Reference proteome</keyword>
<sequence>MTITTIDRHHTVHACTGDPVDTATTVVHTVDGGPCHQPVTIRAGSTLAVVSCGRVKPAAQQCHPCRPIVVVREVTYEVIDCDTLHGQHTTTVATGHSTHPCRICDQPLSAILAGLGRHILCGVPLPLMGRWK</sequence>
<evidence type="ECO:0000313" key="2">
    <source>
        <dbReference type="Proteomes" id="UP001499978"/>
    </source>
</evidence>